<evidence type="ECO:0000256" key="3">
    <source>
        <dbReference type="ARBA" id="ARBA00005708"/>
    </source>
</evidence>
<dbReference type="GO" id="GO:0046654">
    <property type="term" value="P:tetrahydrofolate biosynthetic process"/>
    <property type="evidence" value="ECO:0007669"/>
    <property type="project" value="UniProtKB-UniRule"/>
</dbReference>
<keyword evidence="8" id="KW-0808">Transferase</keyword>
<feature type="domain" description="Dihydroneopterin aldolase/epimerase" evidence="7">
    <location>
        <begin position="1"/>
        <end position="88"/>
    </location>
</feature>
<name>A0A4Y1ZIV1_9BACL</name>
<evidence type="ECO:0000313" key="8">
    <source>
        <dbReference type="EMBL" id="GAY79025.1"/>
    </source>
</evidence>
<dbReference type="EMBL" id="BEXB01000078">
    <property type="protein sequence ID" value="GAY79025.1"/>
    <property type="molecule type" value="Genomic_DNA"/>
</dbReference>
<dbReference type="Gene3D" id="3.30.1130.10">
    <property type="match status" value="1"/>
</dbReference>
<dbReference type="SMART" id="SM00905">
    <property type="entry name" value="FolB"/>
    <property type="match status" value="1"/>
</dbReference>
<comment type="pathway">
    <text evidence="2 6">Cofactor biosynthesis; tetrahydrofolate biosynthesis; 2-amino-4-hydroxy-6-hydroxymethyl-7,8-dihydropteridine diphosphate from 7,8-dihydroneopterin triphosphate: step 3/4.</text>
</comment>
<sequence length="88" mass="9998">MQFYGYHGALEEERRIGQRFDVDVSLILDLYRAGSTDRLDQTVNYADVYTKVKEIVEGPPCALIEHVAEKIAETVCKIILWFANAGCM</sequence>
<dbReference type="InterPro" id="IPR043133">
    <property type="entry name" value="GTP-CH-I_C/QueF"/>
</dbReference>
<protein>
    <recommendedName>
        <fullName evidence="6">7,8-dihydroneopterin aldolase</fullName>
        <ecNumber evidence="6">4.1.2.25</ecNumber>
    </recommendedName>
</protein>
<dbReference type="InterPro" id="IPR006156">
    <property type="entry name" value="Dihydroneopterin_aldolase"/>
</dbReference>
<evidence type="ECO:0000259" key="7">
    <source>
        <dbReference type="SMART" id="SM00905"/>
    </source>
</evidence>
<keyword evidence="8" id="KW-0418">Kinase</keyword>
<dbReference type="NCBIfam" id="TIGR00526">
    <property type="entry name" value="folB_dom"/>
    <property type="match status" value="1"/>
</dbReference>
<evidence type="ECO:0000256" key="1">
    <source>
        <dbReference type="ARBA" id="ARBA00001353"/>
    </source>
</evidence>
<dbReference type="PANTHER" id="PTHR42844:SF1">
    <property type="entry name" value="DIHYDRONEOPTERIN ALDOLASE 1-RELATED"/>
    <property type="match status" value="1"/>
</dbReference>
<dbReference type="UniPathway" id="UPA00077">
    <property type="reaction ID" value="UER00154"/>
</dbReference>
<dbReference type="AlphaFoldDB" id="A0A4Y1ZIV1"/>
<accession>A0A4Y1ZIV1</accession>
<dbReference type="SUPFAM" id="SSF55620">
    <property type="entry name" value="Tetrahydrobiopterin biosynthesis enzymes-like"/>
    <property type="match status" value="1"/>
</dbReference>
<dbReference type="PANTHER" id="PTHR42844">
    <property type="entry name" value="DIHYDRONEOPTERIN ALDOLASE 1-RELATED"/>
    <property type="match status" value="1"/>
</dbReference>
<comment type="similarity">
    <text evidence="3 6">Belongs to the DHNA family.</text>
</comment>
<dbReference type="GO" id="GO:0046656">
    <property type="term" value="P:folic acid biosynthetic process"/>
    <property type="evidence" value="ECO:0007669"/>
    <property type="project" value="UniProtKB-UniRule"/>
</dbReference>
<reference evidence="8 9" key="1">
    <citation type="submission" date="2017-11" db="EMBL/GenBank/DDBJ databases">
        <title>Draft Genome Sequence of Sporolactobacillus inulinus NBRC 111894 Isolated from Koso, a Japanese Sugar-Vegetable Fermented Beverage.</title>
        <authorList>
            <person name="Chiou T.Y."/>
            <person name="Oshima K."/>
            <person name="Suda W."/>
            <person name="Hattori M."/>
            <person name="Takahashi T."/>
        </authorList>
    </citation>
    <scope>NUCLEOTIDE SEQUENCE [LARGE SCALE GENOMIC DNA]</scope>
    <source>
        <strain evidence="8 9">NBRC111894</strain>
    </source>
</reference>
<dbReference type="GO" id="GO:0004150">
    <property type="term" value="F:dihydroneopterin aldolase activity"/>
    <property type="evidence" value="ECO:0007669"/>
    <property type="project" value="UniProtKB-UniRule"/>
</dbReference>
<comment type="catalytic activity">
    <reaction evidence="1 6">
        <text>7,8-dihydroneopterin = 6-hydroxymethyl-7,8-dihydropterin + glycolaldehyde</text>
        <dbReference type="Rhea" id="RHEA:10540"/>
        <dbReference type="ChEBI" id="CHEBI:17001"/>
        <dbReference type="ChEBI" id="CHEBI:17071"/>
        <dbReference type="ChEBI" id="CHEBI:44841"/>
        <dbReference type="EC" id="4.1.2.25"/>
    </reaction>
</comment>
<dbReference type="Proteomes" id="UP000319716">
    <property type="component" value="Unassembled WGS sequence"/>
</dbReference>
<comment type="caution">
    <text evidence="8">The sequence shown here is derived from an EMBL/GenBank/DDBJ whole genome shotgun (WGS) entry which is preliminary data.</text>
</comment>
<dbReference type="EC" id="4.1.2.25" evidence="6"/>
<dbReference type="NCBIfam" id="TIGR00525">
    <property type="entry name" value="folB"/>
    <property type="match status" value="1"/>
</dbReference>
<evidence type="ECO:0000313" key="9">
    <source>
        <dbReference type="Proteomes" id="UP000319716"/>
    </source>
</evidence>
<evidence type="ECO:0000256" key="5">
    <source>
        <dbReference type="ARBA" id="ARBA00023239"/>
    </source>
</evidence>
<evidence type="ECO:0000256" key="6">
    <source>
        <dbReference type="RuleBase" id="RU362079"/>
    </source>
</evidence>
<organism evidence="8 9">
    <name type="scientific">Sporolactobacillus inulinus</name>
    <dbReference type="NCBI Taxonomy" id="2078"/>
    <lineage>
        <taxon>Bacteria</taxon>
        <taxon>Bacillati</taxon>
        <taxon>Bacillota</taxon>
        <taxon>Bacilli</taxon>
        <taxon>Bacillales</taxon>
        <taxon>Sporolactobacillaceae</taxon>
        <taxon>Sporolactobacillus</taxon>
    </lineage>
</organism>
<dbReference type="InterPro" id="IPR006157">
    <property type="entry name" value="FolB_dom"/>
</dbReference>
<comment type="function">
    <text evidence="6">Catalyzes the conversion of 7,8-dihydroneopterin to 6-hydroxymethyl-7,8-dihydropterin.</text>
</comment>
<keyword evidence="4 6" id="KW-0289">Folate biosynthesis</keyword>
<dbReference type="Pfam" id="PF02152">
    <property type="entry name" value="FolB"/>
    <property type="match status" value="1"/>
</dbReference>
<proteinExistence type="inferred from homology"/>
<evidence type="ECO:0000256" key="4">
    <source>
        <dbReference type="ARBA" id="ARBA00022909"/>
    </source>
</evidence>
<dbReference type="GO" id="GO:0016301">
    <property type="term" value="F:kinase activity"/>
    <property type="evidence" value="ECO:0007669"/>
    <property type="project" value="UniProtKB-KW"/>
</dbReference>
<gene>
    <name evidence="8" type="ORF">NBRC111894_4579</name>
</gene>
<evidence type="ECO:0000256" key="2">
    <source>
        <dbReference type="ARBA" id="ARBA00005013"/>
    </source>
</evidence>
<dbReference type="GO" id="GO:0005737">
    <property type="term" value="C:cytoplasm"/>
    <property type="evidence" value="ECO:0007669"/>
    <property type="project" value="TreeGrafter"/>
</dbReference>
<keyword evidence="5 6" id="KW-0456">Lyase</keyword>